<keyword evidence="2" id="KW-1185">Reference proteome</keyword>
<evidence type="ECO:0000313" key="1">
    <source>
        <dbReference type="EMBL" id="KAK7364022.1"/>
    </source>
</evidence>
<proteinExistence type="predicted"/>
<dbReference type="Proteomes" id="UP001374584">
    <property type="component" value="Unassembled WGS sequence"/>
</dbReference>
<name>A0AAN9R9B6_PHACN</name>
<sequence length="299" mass="33263">MGNSLHVVLDNYIGSVPIPGDVRLGASSIVLSKDLTKKGDAVNETFSVIYAVDKELCVVCLTRHYVHQRSNAQKVSFEISDHVSMLTDGVFDMVITETNYIRIDPFMWPNQSTVLTKTNRSFDAWGGVVDTTVHWYGNGSRWGLLVVESKKKRREEEAEVATVAHYFVKSCGSTGTDIGLSMVAKCGVSNGKFDITVEGLEQHPVPALLYLFDEVKRTGIWKPTMCPHCDHKRRGKMFWQSDGEDTDSASIPAHRATRESARGLSNSGTFKGSGSGSIYENHYIHVENRYDKSYSTPDK</sequence>
<gene>
    <name evidence="1" type="ORF">VNO80_12344</name>
</gene>
<dbReference type="AlphaFoldDB" id="A0AAN9R9B6"/>
<comment type="caution">
    <text evidence="1">The sequence shown here is derived from an EMBL/GenBank/DDBJ whole genome shotgun (WGS) entry which is preliminary data.</text>
</comment>
<dbReference type="EMBL" id="JAYMYR010000005">
    <property type="protein sequence ID" value="KAK7364022.1"/>
    <property type="molecule type" value="Genomic_DNA"/>
</dbReference>
<organism evidence="1 2">
    <name type="scientific">Phaseolus coccineus</name>
    <name type="common">Scarlet runner bean</name>
    <name type="synonym">Phaseolus multiflorus</name>
    <dbReference type="NCBI Taxonomy" id="3886"/>
    <lineage>
        <taxon>Eukaryota</taxon>
        <taxon>Viridiplantae</taxon>
        <taxon>Streptophyta</taxon>
        <taxon>Embryophyta</taxon>
        <taxon>Tracheophyta</taxon>
        <taxon>Spermatophyta</taxon>
        <taxon>Magnoliopsida</taxon>
        <taxon>eudicotyledons</taxon>
        <taxon>Gunneridae</taxon>
        <taxon>Pentapetalae</taxon>
        <taxon>rosids</taxon>
        <taxon>fabids</taxon>
        <taxon>Fabales</taxon>
        <taxon>Fabaceae</taxon>
        <taxon>Papilionoideae</taxon>
        <taxon>50 kb inversion clade</taxon>
        <taxon>NPAAA clade</taxon>
        <taxon>indigoferoid/millettioid clade</taxon>
        <taxon>Phaseoleae</taxon>
        <taxon>Phaseolus</taxon>
    </lineage>
</organism>
<reference evidence="1 2" key="1">
    <citation type="submission" date="2024-01" db="EMBL/GenBank/DDBJ databases">
        <title>The genomes of 5 underutilized Papilionoideae crops provide insights into root nodulation and disease resistanc.</title>
        <authorList>
            <person name="Jiang F."/>
        </authorList>
    </citation>
    <scope>NUCLEOTIDE SEQUENCE [LARGE SCALE GENOMIC DNA]</scope>
    <source>
        <strain evidence="1">JINMINGXINNONG_FW02</strain>
        <tissue evidence="1">Leaves</tissue>
    </source>
</reference>
<protein>
    <submittedName>
        <fullName evidence="1">Uncharacterized protein</fullName>
    </submittedName>
</protein>
<evidence type="ECO:0000313" key="2">
    <source>
        <dbReference type="Proteomes" id="UP001374584"/>
    </source>
</evidence>
<accession>A0AAN9R9B6</accession>